<feature type="transmembrane region" description="Helical" evidence="1">
    <location>
        <begin position="177"/>
        <end position="197"/>
    </location>
</feature>
<feature type="transmembrane region" description="Helical" evidence="1">
    <location>
        <begin position="217"/>
        <end position="239"/>
    </location>
</feature>
<feature type="transmembrane region" description="Helical" evidence="1">
    <location>
        <begin position="43"/>
        <end position="68"/>
    </location>
</feature>
<evidence type="ECO:0000313" key="2">
    <source>
        <dbReference type="EMBL" id="AFR24769.1"/>
    </source>
</evidence>
<proteinExistence type="predicted"/>
<evidence type="ECO:0000256" key="1">
    <source>
        <dbReference type="SAM" id="Phobius"/>
    </source>
</evidence>
<dbReference type="AlphaFoldDB" id="J9QUX8"/>
<geneLocation type="plastid" evidence="2"/>
<keyword evidence="1" id="KW-1133">Transmembrane helix</keyword>
<gene>
    <name evidence="2" type="primary">chpA</name>
</gene>
<keyword evidence="1" id="KW-0472">Membrane</keyword>
<name>J9QUX8_9STRA</name>
<feature type="transmembrane region" description="Helical" evidence="1">
    <location>
        <begin position="20"/>
        <end position="37"/>
    </location>
</feature>
<keyword evidence="2" id="KW-0934">Plastid</keyword>
<dbReference type="EMBL" id="JX297813">
    <property type="protein sequence ID" value="AFR24769.1"/>
    <property type="molecule type" value="Genomic_DNA"/>
</dbReference>
<keyword evidence="1" id="KW-0812">Transmembrane</keyword>
<sequence>MTDFLDSNLTNKGIKETIKLAFINFQNYLILFLLEFVTNFDGFIAVLYTLGVTIGIKAMIMLGCFFGLDQIDTFLRKLTGSAPKDLYSVTWVDRGFAFLASAWTMGELFTYNPFIVRQYALLGYIDQNFLRGVSYFINLHPLNSTIFSFFVFREVIRRRGPDTKWFGETKKFWIKNIVRYHWCFAFCLNAIIQTYMYGVYKFLIPQGLPMAQQESMAIVSFSIAALIISYSGICALLGLRCQLPLFHGACTIHVGKLKNEEDESMF</sequence>
<organism evidence="2">
    <name type="scientific">uncultured Pelagomonas</name>
    <dbReference type="NCBI Taxonomy" id="660917"/>
    <lineage>
        <taxon>Eukaryota</taxon>
        <taxon>Sar</taxon>
        <taxon>Stramenopiles</taxon>
        <taxon>Ochrophyta</taxon>
        <taxon>Pelagophyceae</taxon>
        <taxon>Pelagomonadales</taxon>
        <taxon>Pelagomonadaceae</taxon>
        <taxon>Pelagomonas</taxon>
        <taxon>environmental samples</taxon>
    </lineage>
</organism>
<accession>J9QUX8</accession>
<reference evidence="2" key="1">
    <citation type="journal article" date="2012" name="Curr. Biol.">
        <title>Global distribution of a wild alga revealed by targeted metagenomics.</title>
        <authorList>
            <person name="Worden A.Z."/>
            <person name="Janouskovec J."/>
            <person name="McRose D."/>
            <person name="Engman A."/>
            <person name="Welsh R.M."/>
            <person name="Malfatti S."/>
            <person name="Tringe S.G."/>
            <person name="Keeling P.J."/>
        </authorList>
    </citation>
    <scope>NUCLEOTIDE SEQUENCE</scope>
</reference>
<protein>
    <submittedName>
        <fullName evidence="2">Conserved hypothetical plastid protein</fullName>
    </submittedName>
</protein>